<comment type="function">
    <text evidence="8">Component of the pyruvate dehydrogenase (PDH) complex, that catalyzes the overall conversion of pyruvate to acetyl-CoA and CO(2).</text>
</comment>
<evidence type="ECO:0000256" key="5">
    <source>
        <dbReference type="ARBA" id="ARBA00023052"/>
    </source>
</evidence>
<dbReference type="CDD" id="cd02017">
    <property type="entry name" value="TPP_E1_EcPDC_like"/>
    <property type="match status" value="1"/>
</dbReference>
<feature type="domain" description="Pyruvate dehydrogenase E1 component middle" evidence="11">
    <location>
        <begin position="529"/>
        <end position="721"/>
    </location>
</feature>
<keyword evidence="14" id="KW-1185">Reference proteome</keyword>
<evidence type="ECO:0000313" key="14">
    <source>
        <dbReference type="Proteomes" id="UP000002200"/>
    </source>
</evidence>
<dbReference type="FunFam" id="3.40.50.970:FF:000011">
    <property type="entry name" value="Pyruvate dehydrogenase E1 component"/>
    <property type="match status" value="1"/>
</dbReference>
<dbReference type="eggNOG" id="COG2609">
    <property type="taxonomic scope" value="Bacteria"/>
</dbReference>
<evidence type="ECO:0000259" key="10">
    <source>
        <dbReference type="Pfam" id="PF00456"/>
    </source>
</evidence>
<dbReference type="Pfam" id="PF17831">
    <property type="entry name" value="PDH_E1_M"/>
    <property type="match status" value="1"/>
</dbReference>
<dbReference type="SUPFAM" id="SSF52922">
    <property type="entry name" value="TK C-terminal domain-like"/>
    <property type="match status" value="1"/>
</dbReference>
<keyword evidence="9" id="KW-0479">Metal-binding</keyword>
<evidence type="ECO:0000256" key="1">
    <source>
        <dbReference type="ARBA" id="ARBA00001964"/>
    </source>
</evidence>
<dbReference type="Gene3D" id="3.40.50.970">
    <property type="match status" value="2"/>
</dbReference>
<dbReference type="InterPro" id="IPR009014">
    <property type="entry name" value="Transketo_C/PFOR_II"/>
</dbReference>
<dbReference type="InterPro" id="IPR005474">
    <property type="entry name" value="Transketolase_N"/>
</dbReference>
<dbReference type="STRING" id="203267.TWT_255"/>
<dbReference type="InterPro" id="IPR035807">
    <property type="entry name" value="PDC_E1_N"/>
</dbReference>
<accession>Q83GL1</accession>
<dbReference type="InterPro" id="IPR055152">
    <property type="entry name" value="Transketolase-like_C_2"/>
</dbReference>
<evidence type="ECO:0000256" key="9">
    <source>
        <dbReference type="PIRSR" id="PIRSR000156-1"/>
    </source>
</evidence>
<dbReference type="InterPro" id="IPR004660">
    <property type="entry name" value="PDH_E1"/>
</dbReference>
<evidence type="ECO:0000256" key="7">
    <source>
        <dbReference type="ARBA" id="ARBA00051231"/>
    </source>
</evidence>
<evidence type="ECO:0000256" key="2">
    <source>
        <dbReference type="ARBA" id="ARBA00012281"/>
    </source>
</evidence>
<dbReference type="Gene3D" id="3.40.50.920">
    <property type="match status" value="1"/>
</dbReference>
<dbReference type="EC" id="1.2.4.1" evidence="2 8"/>
<comment type="cofactor">
    <cofactor evidence="9">
        <name>Mg(2+)</name>
        <dbReference type="ChEBI" id="CHEBI:18420"/>
    </cofactor>
</comment>
<dbReference type="RefSeq" id="WP_011102457.1">
    <property type="nucleotide sequence ID" value="NC_004572.3"/>
</dbReference>
<dbReference type="OrthoDB" id="9759664at2"/>
<evidence type="ECO:0000259" key="11">
    <source>
        <dbReference type="Pfam" id="PF17831"/>
    </source>
</evidence>
<proteinExistence type="predicted"/>
<dbReference type="AlphaFoldDB" id="Q83GL1"/>
<protein>
    <recommendedName>
        <fullName evidence="3 8">Pyruvate dehydrogenase E1 component</fullName>
        <ecNumber evidence="2 8">1.2.4.1</ecNumber>
    </recommendedName>
</protein>
<dbReference type="PANTHER" id="PTHR43825">
    <property type="entry name" value="PYRUVATE DEHYDROGENASE E1 COMPONENT"/>
    <property type="match status" value="1"/>
</dbReference>
<keyword evidence="5 8" id="KW-0786">Thiamine pyrophosphate</keyword>
<dbReference type="Pfam" id="PF22613">
    <property type="entry name" value="Transketolase_C_1"/>
    <property type="match status" value="1"/>
</dbReference>
<feature type="binding site" evidence="9">
    <location>
        <position position="300"/>
    </location>
    <ligand>
        <name>Mg(2+)</name>
        <dbReference type="ChEBI" id="CHEBI:18420"/>
    </ligand>
</feature>
<evidence type="ECO:0000256" key="3">
    <source>
        <dbReference type="ARBA" id="ARBA00017172"/>
    </source>
</evidence>
<comment type="catalytic activity">
    <reaction evidence="7 8">
        <text>N(6)-[(R)-lipoyl]-L-lysyl-[protein] + pyruvate + H(+) = N(6)-[(R)-S(8)-acetyldihydrolipoyl]-L-lysyl-[protein] + CO2</text>
        <dbReference type="Rhea" id="RHEA:19189"/>
        <dbReference type="Rhea" id="RHEA-COMP:10474"/>
        <dbReference type="Rhea" id="RHEA-COMP:10478"/>
        <dbReference type="ChEBI" id="CHEBI:15361"/>
        <dbReference type="ChEBI" id="CHEBI:15378"/>
        <dbReference type="ChEBI" id="CHEBI:16526"/>
        <dbReference type="ChEBI" id="CHEBI:83099"/>
        <dbReference type="ChEBI" id="CHEBI:83111"/>
        <dbReference type="EC" id="1.2.4.1"/>
    </reaction>
</comment>
<dbReference type="EMBL" id="AE014184">
    <property type="protein sequence ID" value="AAO44352.1"/>
    <property type="molecule type" value="Genomic_DNA"/>
</dbReference>
<dbReference type="GO" id="GO:0004739">
    <property type="term" value="F:pyruvate dehydrogenase (acetyl-transferring) activity"/>
    <property type="evidence" value="ECO:0007669"/>
    <property type="project" value="UniProtKB-EC"/>
</dbReference>
<feature type="binding site" evidence="9">
    <location>
        <position position="268"/>
    </location>
    <ligand>
        <name>Mg(2+)</name>
        <dbReference type="ChEBI" id="CHEBI:18420"/>
    </ligand>
</feature>
<evidence type="ECO:0000256" key="8">
    <source>
        <dbReference type="PIRNR" id="PIRNR000156"/>
    </source>
</evidence>
<dbReference type="Proteomes" id="UP000002200">
    <property type="component" value="Chromosome"/>
</dbReference>
<dbReference type="NCBIfam" id="TIGR00759">
    <property type="entry name" value="aceE"/>
    <property type="match status" value="1"/>
</dbReference>
<dbReference type="InterPro" id="IPR051157">
    <property type="entry name" value="PDH/Transketolase"/>
</dbReference>
<reference evidence="13 14" key="1">
    <citation type="journal article" date="2003" name="Genome Res.">
        <title>Tropheryma whipplei twist: a human pathogenic Actinobacteria with a reduced genome.</title>
        <authorList>
            <person name="Raoult D."/>
            <person name="Ogata H."/>
            <person name="Audic S."/>
            <person name="Robert C."/>
            <person name="Suhre K."/>
            <person name="Drancourt M."/>
            <person name="Claverie J.-M."/>
        </authorList>
    </citation>
    <scope>NUCLEOTIDE SEQUENCE [LARGE SCALE GENOMIC DNA]</scope>
    <source>
        <strain evidence="13 14">Twist</strain>
    </source>
</reference>
<keyword evidence="6 8" id="KW-0670">Pyruvate</keyword>
<evidence type="ECO:0000256" key="4">
    <source>
        <dbReference type="ARBA" id="ARBA00023002"/>
    </source>
</evidence>
<keyword evidence="4 8" id="KW-0560">Oxidoreductase</keyword>
<dbReference type="InterPro" id="IPR029061">
    <property type="entry name" value="THDP-binding"/>
</dbReference>
<dbReference type="PANTHER" id="PTHR43825:SF3">
    <property type="entry name" value="PYRUVATE DEHYDROGENASE E1 COMPONENT"/>
    <property type="match status" value="1"/>
</dbReference>
<dbReference type="GO" id="GO:0000287">
    <property type="term" value="F:magnesium ion binding"/>
    <property type="evidence" value="ECO:0007669"/>
    <property type="project" value="UniProtKB-ARBA"/>
</dbReference>
<name>Q83GL1_TROWT</name>
<dbReference type="HOGENOM" id="CLU_009154_2_0_11"/>
<comment type="cofactor">
    <cofactor evidence="1 8">
        <name>thiamine diphosphate</name>
        <dbReference type="ChEBI" id="CHEBI:58937"/>
    </cofactor>
</comment>
<gene>
    <name evidence="13" type="primary">aceE</name>
    <name evidence="13" type="ordered locus">TWT_255</name>
</gene>
<evidence type="ECO:0000256" key="6">
    <source>
        <dbReference type="ARBA" id="ARBA00023317"/>
    </source>
</evidence>
<feature type="domain" description="Transketolase-like C-terminal" evidence="12">
    <location>
        <begin position="764"/>
        <end position="894"/>
    </location>
</feature>
<dbReference type="Pfam" id="PF00456">
    <property type="entry name" value="Transketolase_N"/>
    <property type="match status" value="1"/>
</dbReference>
<sequence>MPPARSGFEPTSDREAFDAETQEWLDSLDALIHASGNERAGEILSKLLEVAKEKGVPRNCDLWGPTKPGTGILPSKHDTSNASNKDESACIWLPRGLVTDYVNTITGKSNFPGDERLETEFLGFVRWNAAVMVHRAQESGVGGHISTYASSALLYEIGFNHFFKGPSHPSGADQVFFQGHASPGIYARSFLEGRLSESDLDGFRQEKSRSGVPSYPHPRCMQSYWQFPTVSMGLGAINAIYQAQTNKYLTQHGIKDCSQQKVWAFLGDGEMDEPESRGQLQVASNDGLDNLIFVINCNLQRLDGPVRGNGKIIQELEAFFKGAGWKTIKVVWGAEWDDLFEQDTGELIELLNEVRDGDFQTYKANGGSYMRTHLFGKNPKCLSLVGNYTDNQLDQLSLGGHDFRKIYAAYFDAVHNTDGRPTVILAHTIKGYGLGQHFEGRNATHQIKTLTLDEIKLFRNALGIPISDKQIEKDPALPPYYNPGPTHQAVEYALKKRNALGGRLPFRSGWFRRIDLPSERVYDVAKSGSESVASTAVASRIIRELLKSGEFGKRIAVIIPDEARTFGMDAYFPSAKIYNPMGQHYTPVDHKLFLKYEESTTGQVIHVGINEAGAMGAFSALGTSYATHGEMLVPFYIFYSMFGFQRTGDAIWAAADQMARGFLLGAVAGRTTLAGEGLQHGDGHSHLLASTNPAVIAYDPAFGYEIGNIIQHGLEIMYGGQRRNNSHNNQIDPDVIFYLTLYNEPIHNPPQPDDLDLEGLIRGIYKYKPGIVPVASVLASGIALPWALEAQEILKDKCNIDIDVWSVTSWSQLARDGYKCEKHNVFNPEEEQKIPYVTQRLRTATPLYIGVSDYMRAVPEQIRPFVPGDYITLGTDGFGFSDTRSAARRFFQVDTSSIVIAVLSRLAKNGLVDKDMLKRELIQYRSNRHGIHL</sequence>
<evidence type="ECO:0000313" key="13">
    <source>
        <dbReference type="EMBL" id="AAO44352.1"/>
    </source>
</evidence>
<dbReference type="InterPro" id="IPR041621">
    <property type="entry name" value="PDH_E1_M"/>
</dbReference>
<dbReference type="SUPFAM" id="SSF52518">
    <property type="entry name" value="Thiamin diphosphate-binding fold (THDP-binding)"/>
    <property type="match status" value="2"/>
</dbReference>
<evidence type="ECO:0000259" key="12">
    <source>
        <dbReference type="Pfam" id="PF22613"/>
    </source>
</evidence>
<organism evidence="13 14">
    <name type="scientific">Tropheryma whipplei (strain Twist)</name>
    <name type="common">Whipple's bacillus</name>
    <dbReference type="NCBI Taxonomy" id="203267"/>
    <lineage>
        <taxon>Bacteria</taxon>
        <taxon>Bacillati</taxon>
        <taxon>Actinomycetota</taxon>
        <taxon>Actinomycetes</taxon>
        <taxon>Micrococcales</taxon>
        <taxon>Tropherymataceae</taxon>
        <taxon>Tropheryma</taxon>
    </lineage>
</organism>
<feature type="domain" description="Transketolase N-terminal" evidence="10">
    <location>
        <begin position="142"/>
        <end position="334"/>
    </location>
</feature>
<feature type="binding site" evidence="9">
    <location>
        <position position="298"/>
    </location>
    <ligand>
        <name>Mg(2+)</name>
        <dbReference type="ChEBI" id="CHEBI:18420"/>
    </ligand>
</feature>
<dbReference type="KEGG" id="twh:TWT_255"/>
<keyword evidence="9" id="KW-0460">Magnesium</keyword>
<dbReference type="PIRSF" id="PIRSF000156">
    <property type="entry name" value="Pyruvate_dh_E1"/>
    <property type="match status" value="1"/>
</dbReference>